<protein>
    <submittedName>
        <fullName evidence="1">Uncharacterized protein</fullName>
    </submittedName>
</protein>
<dbReference type="EMBL" id="QKWP01001143">
    <property type="protein sequence ID" value="RIB11335.1"/>
    <property type="molecule type" value="Genomic_DNA"/>
</dbReference>
<name>A0A397UM64_9GLOM</name>
<organism evidence="1 2">
    <name type="scientific">Gigaspora rosea</name>
    <dbReference type="NCBI Taxonomy" id="44941"/>
    <lineage>
        <taxon>Eukaryota</taxon>
        <taxon>Fungi</taxon>
        <taxon>Fungi incertae sedis</taxon>
        <taxon>Mucoromycota</taxon>
        <taxon>Glomeromycotina</taxon>
        <taxon>Glomeromycetes</taxon>
        <taxon>Diversisporales</taxon>
        <taxon>Gigasporaceae</taxon>
        <taxon>Gigaspora</taxon>
    </lineage>
</organism>
<keyword evidence="2" id="KW-1185">Reference proteome</keyword>
<proteinExistence type="predicted"/>
<dbReference type="AlphaFoldDB" id="A0A397UM64"/>
<sequence length="52" mass="6021">MIYRRNNDSMTILGTFSTVNINSILISCNKNIYFVEEGSLISVDLNLNFYRL</sequence>
<reference evidence="1 2" key="1">
    <citation type="submission" date="2018-06" db="EMBL/GenBank/DDBJ databases">
        <title>Comparative genomics reveals the genomic features of Rhizophagus irregularis, R. cerebriforme, R. diaphanum and Gigaspora rosea, and their symbiotic lifestyle signature.</title>
        <authorList>
            <person name="Morin E."/>
            <person name="San Clemente H."/>
            <person name="Chen E.C.H."/>
            <person name="De La Providencia I."/>
            <person name="Hainaut M."/>
            <person name="Kuo A."/>
            <person name="Kohler A."/>
            <person name="Murat C."/>
            <person name="Tang N."/>
            <person name="Roy S."/>
            <person name="Loubradou J."/>
            <person name="Henrissat B."/>
            <person name="Grigoriev I.V."/>
            <person name="Corradi N."/>
            <person name="Roux C."/>
            <person name="Martin F.M."/>
        </authorList>
    </citation>
    <scope>NUCLEOTIDE SEQUENCE [LARGE SCALE GENOMIC DNA]</scope>
    <source>
        <strain evidence="1 2">DAOM 194757</strain>
    </source>
</reference>
<dbReference type="PROSITE" id="PS51257">
    <property type="entry name" value="PROKAR_LIPOPROTEIN"/>
    <property type="match status" value="1"/>
</dbReference>
<evidence type="ECO:0000313" key="1">
    <source>
        <dbReference type="EMBL" id="RIB11335.1"/>
    </source>
</evidence>
<dbReference type="Proteomes" id="UP000266673">
    <property type="component" value="Unassembled WGS sequence"/>
</dbReference>
<comment type="caution">
    <text evidence="1">The sequence shown here is derived from an EMBL/GenBank/DDBJ whole genome shotgun (WGS) entry which is preliminary data.</text>
</comment>
<accession>A0A397UM64</accession>
<evidence type="ECO:0000313" key="2">
    <source>
        <dbReference type="Proteomes" id="UP000266673"/>
    </source>
</evidence>
<gene>
    <name evidence="1" type="ORF">C2G38_2103805</name>
</gene>